<dbReference type="Pfam" id="PF13365">
    <property type="entry name" value="Trypsin_2"/>
    <property type="match status" value="1"/>
</dbReference>
<dbReference type="Gene3D" id="2.40.10.120">
    <property type="match status" value="1"/>
</dbReference>
<dbReference type="Gene3D" id="1.25.40.10">
    <property type="entry name" value="Tetratricopeptide repeat domain"/>
    <property type="match status" value="1"/>
</dbReference>
<proteinExistence type="predicted"/>
<dbReference type="SUPFAM" id="SSF81901">
    <property type="entry name" value="HCP-like"/>
    <property type="match status" value="1"/>
</dbReference>
<name>A0A846QNR6_9BACT</name>
<dbReference type="InterPro" id="IPR009003">
    <property type="entry name" value="Peptidase_S1_PA"/>
</dbReference>
<dbReference type="PRINTS" id="PR00834">
    <property type="entry name" value="PROTEASES2C"/>
</dbReference>
<dbReference type="SMART" id="SM00671">
    <property type="entry name" value="SEL1"/>
    <property type="match status" value="3"/>
</dbReference>
<gene>
    <name evidence="2" type="ORF">GGQ74_001563</name>
</gene>
<sequence>MSVLPRLIPLILLAATALLLALSHPCAADSPFFSDCAPNRTDDTRLRRSAQQGNAESQYILGVVLTVRAEEENRAGWRGQARMLYREASTWFRKAAEHGHPQAQFALGYLLSQGLGTNRDVAAALPWLRLAAEQRVPDAQYLLGMMSAHGEGMQRNTAQAVGMLADAGVAFATHGRTNLALECARAISAITPGHPSVKAITEMLRRGGWDGTRDDASLSTGTGWPVAEGFVVTNLHVVRGATSITLLLSDGTQLDAAIAHVDERNDLVLLAVDDPCALPPALPLAAKAPELGADVFTVGFPQAAILGSSPKLATGRISGMLGIQDDPRTYTISVPVSAGNSGGPLVNLSGEVVGVVQARINAEKVFMETGELPGEMNYALRADLVRALLARVPHGRTGLASTLRKTFGLGCPKINLPEPNTLAHHANTVQASVVMIVAR</sequence>
<feature type="signal peptide" evidence="1">
    <location>
        <begin position="1"/>
        <end position="28"/>
    </location>
</feature>
<dbReference type="RefSeq" id="WP_167940933.1">
    <property type="nucleotide sequence ID" value="NZ_JAATJA010000001.1"/>
</dbReference>
<protein>
    <submittedName>
        <fullName evidence="2">S1-C subfamily serine protease</fullName>
    </submittedName>
</protein>
<dbReference type="GO" id="GO:0004252">
    <property type="term" value="F:serine-type endopeptidase activity"/>
    <property type="evidence" value="ECO:0007669"/>
    <property type="project" value="InterPro"/>
</dbReference>
<evidence type="ECO:0000313" key="2">
    <source>
        <dbReference type="EMBL" id="NJB67923.1"/>
    </source>
</evidence>
<accession>A0A846QNR6</accession>
<organism evidence="2 3">
    <name type="scientific">Desulfobaculum xiamenense</name>
    <dbReference type="NCBI Taxonomy" id="995050"/>
    <lineage>
        <taxon>Bacteria</taxon>
        <taxon>Pseudomonadati</taxon>
        <taxon>Thermodesulfobacteriota</taxon>
        <taxon>Desulfovibrionia</taxon>
        <taxon>Desulfovibrionales</taxon>
        <taxon>Desulfovibrionaceae</taxon>
        <taxon>Desulfobaculum</taxon>
    </lineage>
</organism>
<dbReference type="SUPFAM" id="SSF50494">
    <property type="entry name" value="Trypsin-like serine proteases"/>
    <property type="match status" value="1"/>
</dbReference>
<dbReference type="GO" id="GO:0006508">
    <property type="term" value="P:proteolysis"/>
    <property type="evidence" value="ECO:0007669"/>
    <property type="project" value="UniProtKB-KW"/>
</dbReference>
<keyword evidence="3" id="KW-1185">Reference proteome</keyword>
<feature type="chain" id="PRO_5032761939" evidence="1">
    <location>
        <begin position="29"/>
        <end position="439"/>
    </location>
</feature>
<evidence type="ECO:0000256" key="1">
    <source>
        <dbReference type="SAM" id="SignalP"/>
    </source>
</evidence>
<keyword evidence="2" id="KW-0378">Hydrolase</keyword>
<dbReference type="PANTHER" id="PTHR11102">
    <property type="entry name" value="SEL-1-LIKE PROTEIN"/>
    <property type="match status" value="1"/>
</dbReference>
<evidence type="ECO:0000313" key="3">
    <source>
        <dbReference type="Proteomes" id="UP000580856"/>
    </source>
</evidence>
<keyword evidence="2" id="KW-0645">Protease</keyword>
<dbReference type="InterPro" id="IPR050767">
    <property type="entry name" value="Sel1_AlgK"/>
</dbReference>
<keyword evidence="1" id="KW-0732">Signal</keyword>
<dbReference type="EMBL" id="JAATJA010000001">
    <property type="protein sequence ID" value="NJB67923.1"/>
    <property type="molecule type" value="Genomic_DNA"/>
</dbReference>
<reference evidence="2 3" key="1">
    <citation type="submission" date="2020-03" db="EMBL/GenBank/DDBJ databases">
        <title>Genomic Encyclopedia of Type Strains, Phase IV (KMG-IV): sequencing the most valuable type-strain genomes for metagenomic binning, comparative biology and taxonomic classification.</title>
        <authorList>
            <person name="Goeker M."/>
        </authorList>
    </citation>
    <scope>NUCLEOTIDE SEQUENCE [LARGE SCALE GENOMIC DNA]</scope>
    <source>
        <strain evidence="2 3">DSM 24233</strain>
    </source>
</reference>
<dbReference type="InterPro" id="IPR001940">
    <property type="entry name" value="Peptidase_S1C"/>
</dbReference>
<dbReference type="Pfam" id="PF08238">
    <property type="entry name" value="Sel1"/>
    <property type="match status" value="3"/>
</dbReference>
<comment type="caution">
    <text evidence="2">The sequence shown here is derived from an EMBL/GenBank/DDBJ whole genome shotgun (WGS) entry which is preliminary data.</text>
</comment>
<dbReference type="PANTHER" id="PTHR11102:SF160">
    <property type="entry name" value="ERAD-ASSOCIATED E3 UBIQUITIN-PROTEIN LIGASE COMPONENT HRD3"/>
    <property type="match status" value="1"/>
</dbReference>
<dbReference type="Proteomes" id="UP000580856">
    <property type="component" value="Unassembled WGS sequence"/>
</dbReference>
<dbReference type="AlphaFoldDB" id="A0A846QNR6"/>
<dbReference type="InterPro" id="IPR011990">
    <property type="entry name" value="TPR-like_helical_dom_sf"/>
</dbReference>
<dbReference type="InterPro" id="IPR006597">
    <property type="entry name" value="Sel1-like"/>
</dbReference>